<dbReference type="InterPro" id="IPR051609">
    <property type="entry name" value="NmrA/Isoflavone_reductase-like"/>
</dbReference>
<evidence type="ECO:0000313" key="5">
    <source>
        <dbReference type="Proteomes" id="UP000219369"/>
    </source>
</evidence>
<keyword evidence="1" id="KW-0521">NADP</keyword>
<gene>
    <name evidence="4" type="ORF">FRV6_01103</name>
</gene>
<dbReference type="GO" id="GO:0016491">
    <property type="term" value="F:oxidoreductase activity"/>
    <property type="evidence" value="ECO:0007669"/>
    <property type="project" value="UniProtKB-KW"/>
</dbReference>
<evidence type="ECO:0000259" key="3">
    <source>
        <dbReference type="Pfam" id="PF05368"/>
    </source>
</evidence>
<dbReference type="AlphaFoldDB" id="A0A2H3SL57"/>
<protein>
    <recommendedName>
        <fullName evidence="3">NmrA-like domain-containing protein</fullName>
    </recommendedName>
</protein>
<dbReference type="PANTHER" id="PTHR47706:SF9">
    <property type="entry name" value="NMRA-LIKE DOMAIN-CONTAINING PROTEIN-RELATED"/>
    <property type="match status" value="1"/>
</dbReference>
<evidence type="ECO:0000256" key="1">
    <source>
        <dbReference type="ARBA" id="ARBA00022857"/>
    </source>
</evidence>
<dbReference type="PANTHER" id="PTHR47706">
    <property type="entry name" value="NMRA-LIKE FAMILY PROTEIN"/>
    <property type="match status" value="1"/>
</dbReference>
<dbReference type="Proteomes" id="UP000219369">
    <property type="component" value="Unassembled WGS sequence"/>
</dbReference>
<evidence type="ECO:0000313" key="4">
    <source>
        <dbReference type="EMBL" id="SCO76891.1"/>
    </source>
</evidence>
<dbReference type="EMBL" id="FMJY01000001">
    <property type="protein sequence ID" value="SCO76891.1"/>
    <property type="molecule type" value="Genomic_DNA"/>
</dbReference>
<name>A0A2H3SL57_FUSOX</name>
<evidence type="ECO:0000256" key="2">
    <source>
        <dbReference type="ARBA" id="ARBA00023002"/>
    </source>
</evidence>
<dbReference type="SUPFAM" id="SSF51735">
    <property type="entry name" value="NAD(P)-binding Rossmann-fold domains"/>
    <property type="match status" value="1"/>
</dbReference>
<dbReference type="Pfam" id="PF05368">
    <property type="entry name" value="NmrA"/>
    <property type="match status" value="1"/>
</dbReference>
<keyword evidence="2" id="KW-0560">Oxidoreductase</keyword>
<sequence>MDSIHNVIVLGASGTLGTAIIGKLLSTGFRVTVLSRPSSEQYNGEHYDKVLIKKASYGDLEGLTGAFNGQDAIVEAFNPVAASNQRIIVRAAVAAGIRHIITPEFGPDTFNPHISEVLIYEPKLEAQRQLEEELEFHRSQSLSDATGKLPAWTGIAVGAWYDWGIETGRFWINKTTRTINRIGSGNQLISMCRVETCANAVSLVLSEPGKYRNRPAYFTNMTISTNELISIVKDITGEEWSVSDVPMDGMSALGRKLWDEDTANGVTVRTTTQAYPILGTVSLFDEKDRYGANLGNKVEASLYDTMDTFKESLRKILM</sequence>
<dbReference type="Gene3D" id="3.40.50.720">
    <property type="entry name" value="NAD(P)-binding Rossmann-like Domain"/>
    <property type="match status" value="1"/>
</dbReference>
<organism evidence="4 5">
    <name type="scientific">Fusarium oxysporum</name>
    <name type="common">Fusarium vascular wilt</name>
    <dbReference type="NCBI Taxonomy" id="5507"/>
    <lineage>
        <taxon>Eukaryota</taxon>
        <taxon>Fungi</taxon>
        <taxon>Dikarya</taxon>
        <taxon>Ascomycota</taxon>
        <taxon>Pezizomycotina</taxon>
        <taxon>Sordariomycetes</taxon>
        <taxon>Hypocreomycetidae</taxon>
        <taxon>Hypocreales</taxon>
        <taxon>Nectriaceae</taxon>
        <taxon>Fusarium</taxon>
        <taxon>Fusarium oxysporum species complex</taxon>
    </lineage>
</organism>
<reference evidence="5" key="1">
    <citation type="submission" date="2016-09" db="EMBL/GenBank/DDBJ databases">
        <authorList>
            <person name="Guldener U."/>
        </authorList>
    </citation>
    <scope>NUCLEOTIDE SEQUENCE [LARGE SCALE GENOMIC DNA]</scope>
    <source>
        <strain evidence="5">V64-1</strain>
    </source>
</reference>
<feature type="domain" description="NmrA-like" evidence="3">
    <location>
        <begin position="6"/>
        <end position="133"/>
    </location>
</feature>
<accession>A0A2H3SL57</accession>
<dbReference type="InterPro" id="IPR008030">
    <property type="entry name" value="NmrA-like"/>
</dbReference>
<proteinExistence type="predicted"/>
<dbReference type="InterPro" id="IPR036291">
    <property type="entry name" value="NAD(P)-bd_dom_sf"/>
</dbReference>
<dbReference type="OrthoDB" id="9984533at2759"/>